<keyword evidence="6 10" id="KW-1133">Transmembrane helix</keyword>
<feature type="transmembrane region" description="Helical" evidence="10">
    <location>
        <begin position="124"/>
        <end position="146"/>
    </location>
</feature>
<feature type="domain" description="CBS" evidence="11">
    <location>
        <begin position="274"/>
        <end position="331"/>
    </location>
</feature>
<feature type="transmembrane region" description="Helical" evidence="10">
    <location>
        <begin position="61"/>
        <end position="83"/>
    </location>
</feature>
<feature type="transmembrane region" description="Helical" evidence="10">
    <location>
        <begin position="95"/>
        <end position="117"/>
    </location>
</feature>
<dbReference type="EMBL" id="AP019860">
    <property type="protein sequence ID" value="BBM84001.1"/>
    <property type="molecule type" value="Genomic_DNA"/>
</dbReference>
<proteinExistence type="inferred from homology"/>
<gene>
    <name evidence="12" type="ORF">UABAM_02356</name>
</gene>
<dbReference type="Pfam" id="PF00571">
    <property type="entry name" value="CBS"/>
    <property type="match status" value="2"/>
</dbReference>
<dbReference type="Gene3D" id="3.10.580.10">
    <property type="entry name" value="CBS-domain"/>
    <property type="match status" value="1"/>
</dbReference>
<dbReference type="InterPro" id="IPR000644">
    <property type="entry name" value="CBS_dom"/>
</dbReference>
<dbReference type="InterPro" id="IPR036318">
    <property type="entry name" value="FAD-bd_PCMH-like_sf"/>
</dbReference>
<sequence>MDDPSGSSLLFFITGSLILSMFCKLAKYVYNNFSYTKLDELLETEKAKDKIQKYMTKGSDLLIATSFFAVLSKVVFVASVVLLFSKNAQVKNVHIMYSVPISFLPLLFTDIVALYLAHRYSERIITSALPIMSVLYWLGIIFVWPLSKFIQFLDTIFIARARASSAVFERAILDVVSKGEEEGIFQKSEKNMIEAIIDLREVETKEIMTPRTDMVCASMKDSVSNVLLVANEAGYSRIPIFKENRDHIVGILYIKDLLNYWAEKDGDKLVIADLMRKAYFIPETKPINKLLKEFQEQKLHIAIVLDEYGGTAGIVTVEDILEEIVGEIVDEHDRETYEEIKFIDENSVELDARVHVEEINEQFALNIPVDEGYDTIGGFIFSQMGRVPLQGETYQFEGKEFRVLQAGERRIDRILMVDCNSIKQSS</sequence>
<dbReference type="Pfam" id="PF03471">
    <property type="entry name" value="CorC_HlyC"/>
    <property type="match status" value="1"/>
</dbReference>
<keyword evidence="13" id="KW-1185">Reference proteome</keyword>
<dbReference type="InterPro" id="IPR044751">
    <property type="entry name" value="Ion_transp-like_CBS"/>
</dbReference>
<dbReference type="Pfam" id="PF01595">
    <property type="entry name" value="CNNM"/>
    <property type="match status" value="1"/>
</dbReference>
<evidence type="ECO:0000256" key="1">
    <source>
        <dbReference type="ARBA" id="ARBA00004651"/>
    </source>
</evidence>
<protein>
    <submittedName>
        <fullName evidence="12">Hemolysin</fullName>
    </submittedName>
</protein>
<dbReference type="InterPro" id="IPR046342">
    <property type="entry name" value="CBS_dom_sf"/>
</dbReference>
<evidence type="ECO:0000256" key="8">
    <source>
        <dbReference type="ARBA" id="ARBA00023136"/>
    </source>
</evidence>
<evidence type="ECO:0000256" key="10">
    <source>
        <dbReference type="SAM" id="Phobius"/>
    </source>
</evidence>
<dbReference type="OrthoDB" id="9798188at2"/>
<keyword evidence="8 10" id="KW-0472">Membrane</keyword>
<evidence type="ECO:0000313" key="12">
    <source>
        <dbReference type="EMBL" id="BBM84001.1"/>
    </source>
</evidence>
<dbReference type="CDD" id="cd04590">
    <property type="entry name" value="CBS_pair_CorC_HlyC_assoc"/>
    <property type="match status" value="1"/>
</dbReference>
<evidence type="ECO:0000256" key="6">
    <source>
        <dbReference type="ARBA" id="ARBA00022989"/>
    </source>
</evidence>
<comment type="subcellular location">
    <subcellularLocation>
        <location evidence="1">Cell membrane</location>
        <topology evidence="1">Multi-pass membrane protein</topology>
    </subcellularLocation>
</comment>
<dbReference type="GO" id="GO:0050660">
    <property type="term" value="F:flavin adenine dinucleotide binding"/>
    <property type="evidence" value="ECO:0007669"/>
    <property type="project" value="InterPro"/>
</dbReference>
<evidence type="ECO:0000256" key="7">
    <source>
        <dbReference type="ARBA" id="ARBA00023122"/>
    </source>
</evidence>
<dbReference type="SMART" id="SM00116">
    <property type="entry name" value="CBS"/>
    <property type="match status" value="2"/>
</dbReference>
<evidence type="ECO:0000256" key="5">
    <source>
        <dbReference type="ARBA" id="ARBA00022737"/>
    </source>
</evidence>
<dbReference type="AlphaFoldDB" id="A0A5S9F387"/>
<reference evidence="12 13" key="1">
    <citation type="submission" date="2019-08" db="EMBL/GenBank/DDBJ databases">
        <title>Complete genome sequence of Candidatus Uab amorphum.</title>
        <authorList>
            <person name="Shiratori T."/>
            <person name="Suzuki S."/>
            <person name="Kakizawa Y."/>
            <person name="Ishida K."/>
        </authorList>
    </citation>
    <scope>NUCLEOTIDE SEQUENCE [LARGE SCALE GENOMIC DNA]</scope>
    <source>
        <strain evidence="12 13">SRT547</strain>
    </source>
</reference>
<keyword evidence="4 10" id="KW-0812">Transmembrane</keyword>
<dbReference type="SUPFAM" id="SSF56176">
    <property type="entry name" value="FAD-binding/transporter-associated domain-like"/>
    <property type="match status" value="1"/>
</dbReference>
<dbReference type="RefSeq" id="WP_151968182.1">
    <property type="nucleotide sequence ID" value="NZ_AP019860.1"/>
</dbReference>
<dbReference type="PROSITE" id="PS51371">
    <property type="entry name" value="CBS"/>
    <property type="match status" value="2"/>
</dbReference>
<dbReference type="Proteomes" id="UP000326354">
    <property type="component" value="Chromosome"/>
</dbReference>
<evidence type="ECO:0000313" key="13">
    <source>
        <dbReference type="Proteomes" id="UP000326354"/>
    </source>
</evidence>
<feature type="transmembrane region" description="Helical" evidence="10">
    <location>
        <begin position="6"/>
        <end position="26"/>
    </location>
</feature>
<dbReference type="InterPro" id="IPR016169">
    <property type="entry name" value="FAD-bd_PCMH_sub2"/>
</dbReference>
<dbReference type="InterPro" id="IPR002550">
    <property type="entry name" value="CNNM"/>
</dbReference>
<feature type="domain" description="CBS" evidence="11">
    <location>
        <begin position="208"/>
        <end position="269"/>
    </location>
</feature>
<dbReference type="SMART" id="SM01091">
    <property type="entry name" value="CorC_HlyC"/>
    <property type="match status" value="1"/>
</dbReference>
<accession>A0A5S9F387</accession>
<dbReference type="Gene3D" id="3.30.465.10">
    <property type="match status" value="1"/>
</dbReference>
<dbReference type="SUPFAM" id="SSF54631">
    <property type="entry name" value="CBS-domain pair"/>
    <property type="match status" value="1"/>
</dbReference>
<evidence type="ECO:0000259" key="11">
    <source>
        <dbReference type="PROSITE" id="PS51371"/>
    </source>
</evidence>
<comment type="similarity">
    <text evidence="2">Belongs to the UPF0053 family.</text>
</comment>
<dbReference type="InterPro" id="IPR005170">
    <property type="entry name" value="Transptr-assoc_dom"/>
</dbReference>
<dbReference type="GO" id="GO:0005886">
    <property type="term" value="C:plasma membrane"/>
    <property type="evidence" value="ECO:0007669"/>
    <property type="project" value="UniProtKB-SubCell"/>
</dbReference>
<dbReference type="PANTHER" id="PTHR22777">
    <property type="entry name" value="HEMOLYSIN-RELATED"/>
    <property type="match status" value="1"/>
</dbReference>
<evidence type="ECO:0000256" key="9">
    <source>
        <dbReference type="PROSITE-ProRule" id="PRU00703"/>
    </source>
</evidence>
<keyword evidence="5" id="KW-0677">Repeat</keyword>
<dbReference type="KEGG" id="uam:UABAM_02356"/>
<keyword evidence="7 9" id="KW-0129">CBS domain</keyword>
<evidence type="ECO:0000256" key="3">
    <source>
        <dbReference type="ARBA" id="ARBA00022475"/>
    </source>
</evidence>
<dbReference type="FunFam" id="3.10.580.10:FF:000002">
    <property type="entry name" value="Magnesium/cobalt efflux protein CorC"/>
    <property type="match status" value="1"/>
</dbReference>
<evidence type="ECO:0000256" key="2">
    <source>
        <dbReference type="ARBA" id="ARBA00006337"/>
    </source>
</evidence>
<organism evidence="12 13">
    <name type="scientific">Uabimicrobium amorphum</name>
    <dbReference type="NCBI Taxonomy" id="2596890"/>
    <lineage>
        <taxon>Bacteria</taxon>
        <taxon>Pseudomonadati</taxon>
        <taxon>Planctomycetota</taxon>
        <taxon>Candidatus Uabimicrobiia</taxon>
        <taxon>Candidatus Uabimicrobiales</taxon>
        <taxon>Candidatus Uabimicrobiaceae</taxon>
        <taxon>Candidatus Uabimicrobium</taxon>
    </lineage>
</organism>
<evidence type="ECO:0000256" key="4">
    <source>
        <dbReference type="ARBA" id="ARBA00022692"/>
    </source>
</evidence>
<dbReference type="PANTHER" id="PTHR22777:SF32">
    <property type="entry name" value="UPF0053 INNER MEMBRANE PROTEIN YFJD"/>
    <property type="match status" value="1"/>
</dbReference>
<keyword evidence="3" id="KW-1003">Cell membrane</keyword>
<name>A0A5S9F387_UABAM</name>